<dbReference type="PANTHER" id="PTHR33392">
    <property type="entry name" value="POLYISOPRENYL-TEICHOIC ACID--PEPTIDOGLYCAN TEICHOIC ACID TRANSFERASE TAGU"/>
    <property type="match status" value="1"/>
</dbReference>
<dbReference type="InterPro" id="IPR050922">
    <property type="entry name" value="LytR/CpsA/Psr_CW_biosynth"/>
</dbReference>
<reference evidence="3 4" key="1">
    <citation type="submission" date="2021-05" db="EMBL/GenBank/DDBJ databases">
        <title>Complete genome of Nocardioides aquaticus KCTC 9944T isolated from meromictic and hypersaline Ekho Lake, Antarctica.</title>
        <authorList>
            <person name="Hwang K."/>
            <person name="Kim K.M."/>
            <person name="Choe H."/>
        </authorList>
    </citation>
    <scope>NUCLEOTIDE SEQUENCE [LARGE SCALE GENOMIC DNA]</scope>
    <source>
        <strain evidence="3 4">KCTC 9944</strain>
    </source>
</reference>
<keyword evidence="4" id="KW-1185">Reference proteome</keyword>
<dbReference type="Pfam" id="PF03816">
    <property type="entry name" value="LytR_cpsA_psr"/>
    <property type="match status" value="1"/>
</dbReference>
<dbReference type="InterPro" id="IPR004474">
    <property type="entry name" value="LytR_CpsA_psr"/>
</dbReference>
<dbReference type="EMBL" id="CP075371">
    <property type="protein sequence ID" value="QVT79450.1"/>
    <property type="molecule type" value="Genomic_DNA"/>
</dbReference>
<evidence type="ECO:0000313" key="3">
    <source>
        <dbReference type="EMBL" id="QVT79450.1"/>
    </source>
</evidence>
<name>A0ABX8EHU4_9ACTN</name>
<dbReference type="GO" id="GO:0016740">
    <property type="term" value="F:transferase activity"/>
    <property type="evidence" value="ECO:0007669"/>
    <property type="project" value="UniProtKB-KW"/>
</dbReference>
<organism evidence="3 4">
    <name type="scientific">Nocardioides aquaticus</name>
    <dbReference type="NCBI Taxonomy" id="160826"/>
    <lineage>
        <taxon>Bacteria</taxon>
        <taxon>Bacillati</taxon>
        <taxon>Actinomycetota</taxon>
        <taxon>Actinomycetes</taxon>
        <taxon>Propionibacteriales</taxon>
        <taxon>Nocardioidaceae</taxon>
        <taxon>Nocardioides</taxon>
    </lineage>
</organism>
<dbReference type="EC" id="2.7.8.-" evidence="3"/>
<keyword evidence="3" id="KW-0808">Transferase</keyword>
<accession>A0ABX8EHU4</accession>
<evidence type="ECO:0000313" key="4">
    <source>
        <dbReference type="Proteomes" id="UP000679307"/>
    </source>
</evidence>
<dbReference type="PANTHER" id="PTHR33392:SF6">
    <property type="entry name" value="POLYISOPRENYL-TEICHOIC ACID--PEPTIDOGLYCAN TEICHOIC ACID TRANSFERASE TAGU"/>
    <property type="match status" value="1"/>
</dbReference>
<dbReference type="Proteomes" id="UP000679307">
    <property type="component" value="Chromosome"/>
</dbReference>
<proteinExistence type="inferred from homology"/>
<evidence type="ECO:0000256" key="1">
    <source>
        <dbReference type="ARBA" id="ARBA00006068"/>
    </source>
</evidence>
<evidence type="ECO:0000259" key="2">
    <source>
        <dbReference type="Pfam" id="PF03816"/>
    </source>
</evidence>
<gene>
    <name evidence="3" type="primary">tagU</name>
    <name evidence="3" type="ORF">ENKNEFLB_01831</name>
</gene>
<sequence length="148" mass="15947">MTNPRPFADPYLKDDGFATGRIRLSGYDAMAFSRIRKELSGGDFDRSANQQRVLRGIAAQVRARADEPGFVERGVLSVMEHLDTGGLPPSELFMLARAVASVRQDRITTCVVGGTLGNAGAASVVFPDVAQARRYGDDARQDARLSGC</sequence>
<feature type="domain" description="Cell envelope-related transcriptional attenuator" evidence="2">
    <location>
        <begin position="17"/>
        <end position="61"/>
    </location>
</feature>
<protein>
    <submittedName>
        <fullName evidence="3">Polyisoprenyl-teichoic acid--peptidoglycan teichoic acid transferase TagU</fullName>
        <ecNumber evidence="3">2.7.8.-</ecNumber>
    </submittedName>
</protein>
<comment type="similarity">
    <text evidence="1">Belongs to the LytR/CpsA/Psr (LCP) family.</text>
</comment>